<evidence type="ECO:0000313" key="1">
    <source>
        <dbReference type="Proteomes" id="UP000887566"/>
    </source>
</evidence>
<protein>
    <submittedName>
        <fullName evidence="2">Uncharacterized protein</fullName>
    </submittedName>
</protein>
<name>A0A914XNC0_9BILA</name>
<dbReference type="AlphaFoldDB" id="A0A914XNC0"/>
<reference evidence="2" key="1">
    <citation type="submission" date="2022-11" db="UniProtKB">
        <authorList>
            <consortium name="WormBaseParasite"/>
        </authorList>
    </citation>
    <scope>IDENTIFICATION</scope>
</reference>
<sequence length="287" mass="30766">MFAWQTPKNDGSISDAADSGTDLGIKCQPSLLSQCQGGPNARCAFSFRTSQYICCHDVWLASALTILSNTNNMKPKCPNGGIAQGGNIIYVCNPLKPNACEQDYACTRSANATSTSSRNPYLCCKTSTLSSYSKVFSDLGFTPKIVPIAPADPIYSITFDNGVNTANAFVVSQGDNWSHSVVKAKFIGASSGVAFAPTFVSSDIVQVPGDKYHLLIFDANDKKHVLLFQTDITGGAATDTSLSLATGSKLIVYPWNFKNASYPSGFQWANTYEYGPADYPLRNSCTS</sequence>
<organism evidence="1 2">
    <name type="scientific">Plectus sambesii</name>
    <dbReference type="NCBI Taxonomy" id="2011161"/>
    <lineage>
        <taxon>Eukaryota</taxon>
        <taxon>Metazoa</taxon>
        <taxon>Ecdysozoa</taxon>
        <taxon>Nematoda</taxon>
        <taxon>Chromadorea</taxon>
        <taxon>Plectida</taxon>
        <taxon>Plectina</taxon>
        <taxon>Plectoidea</taxon>
        <taxon>Plectidae</taxon>
        <taxon>Plectus</taxon>
    </lineage>
</organism>
<accession>A0A914XNC0</accession>
<dbReference type="WBParaSite" id="PSAMB.scaffold8980size5516.g31983.t1">
    <property type="protein sequence ID" value="PSAMB.scaffold8980size5516.g31983.t1"/>
    <property type="gene ID" value="PSAMB.scaffold8980size5516.g31983"/>
</dbReference>
<proteinExistence type="predicted"/>
<evidence type="ECO:0000313" key="2">
    <source>
        <dbReference type="WBParaSite" id="PSAMB.scaffold8980size5516.g31983.t1"/>
    </source>
</evidence>
<keyword evidence="1" id="KW-1185">Reference proteome</keyword>
<dbReference type="Proteomes" id="UP000887566">
    <property type="component" value="Unplaced"/>
</dbReference>